<sequence>MAFVWKKRYASLCSEFEEGGRRSVKSKGVNSKDSKCLVASDSSYGRHYPSVCNLESFWEFAYGGRDNADRVTPSEMIGESVTLSYKFEAHSVPFPTNCPINATNDGKINIVNLCRDLGLGPRGFYQPGYHNEAKLNLEMMCLGKNGDLETS</sequence>
<reference evidence="1 2" key="1">
    <citation type="submission" date="2018-10" db="EMBL/GenBank/DDBJ databases">
        <title>A high-quality apple genome assembly.</title>
        <authorList>
            <person name="Hu J."/>
        </authorList>
    </citation>
    <scope>NUCLEOTIDE SEQUENCE [LARGE SCALE GENOMIC DNA]</scope>
    <source>
        <strain evidence="2">cv. HFTH1</strain>
        <tissue evidence="1">Young leaf</tissue>
    </source>
</reference>
<protein>
    <submittedName>
        <fullName evidence="1">Uncharacterized protein</fullName>
    </submittedName>
</protein>
<dbReference type="AlphaFoldDB" id="A0A498HCN9"/>
<comment type="caution">
    <text evidence="1">The sequence shown here is derived from an EMBL/GenBank/DDBJ whole genome shotgun (WGS) entry which is preliminary data.</text>
</comment>
<proteinExistence type="predicted"/>
<organism evidence="1 2">
    <name type="scientific">Malus domestica</name>
    <name type="common">Apple</name>
    <name type="synonym">Pyrus malus</name>
    <dbReference type="NCBI Taxonomy" id="3750"/>
    <lineage>
        <taxon>Eukaryota</taxon>
        <taxon>Viridiplantae</taxon>
        <taxon>Streptophyta</taxon>
        <taxon>Embryophyta</taxon>
        <taxon>Tracheophyta</taxon>
        <taxon>Spermatophyta</taxon>
        <taxon>Magnoliopsida</taxon>
        <taxon>eudicotyledons</taxon>
        <taxon>Gunneridae</taxon>
        <taxon>Pentapetalae</taxon>
        <taxon>rosids</taxon>
        <taxon>fabids</taxon>
        <taxon>Rosales</taxon>
        <taxon>Rosaceae</taxon>
        <taxon>Amygdaloideae</taxon>
        <taxon>Maleae</taxon>
        <taxon>Malus</taxon>
    </lineage>
</organism>
<dbReference type="STRING" id="3750.A0A498HCN9"/>
<evidence type="ECO:0000313" key="1">
    <source>
        <dbReference type="EMBL" id="RXH67622.1"/>
    </source>
</evidence>
<dbReference type="Proteomes" id="UP000290289">
    <property type="component" value="Chromosome 17"/>
</dbReference>
<dbReference type="EMBL" id="RDQH01000343">
    <property type="protein sequence ID" value="RXH67622.1"/>
    <property type="molecule type" value="Genomic_DNA"/>
</dbReference>
<evidence type="ECO:0000313" key="2">
    <source>
        <dbReference type="Proteomes" id="UP000290289"/>
    </source>
</evidence>
<keyword evidence="2" id="KW-1185">Reference proteome</keyword>
<accession>A0A498HCN9</accession>
<name>A0A498HCN9_MALDO</name>
<gene>
    <name evidence="1" type="ORF">DVH24_027769</name>
</gene>